<keyword evidence="1" id="KW-1133">Transmembrane helix</keyword>
<keyword evidence="1" id="KW-0472">Membrane</keyword>
<feature type="transmembrane region" description="Helical" evidence="1">
    <location>
        <begin position="12"/>
        <end position="44"/>
    </location>
</feature>
<proteinExistence type="predicted"/>
<sequence>MMKLIRLQEFNIAASAVVAAALTGLAYDYLGFLGVALVGLAILLTSAQADLQKETFRGLIAMEGMSPSERRARSSNGHGMSKAWRLARGLGIVLTIIGGVGFFLLQLPH</sequence>
<dbReference type="EMBL" id="QYBB01000043">
    <property type="protein sequence ID" value="RYC29687.1"/>
    <property type="molecule type" value="Genomic_DNA"/>
</dbReference>
<accession>A0A4Q2U457</accession>
<keyword evidence="1" id="KW-0812">Transmembrane</keyword>
<evidence type="ECO:0000313" key="3">
    <source>
        <dbReference type="Proteomes" id="UP000290759"/>
    </source>
</evidence>
<name>A0A4Q2U457_9HYPH</name>
<keyword evidence="3" id="KW-1185">Reference proteome</keyword>
<protein>
    <submittedName>
        <fullName evidence="2">Uncharacterized protein</fullName>
    </submittedName>
</protein>
<organism evidence="2 3">
    <name type="scientific">Lichenibacterium minor</name>
    <dbReference type="NCBI Taxonomy" id="2316528"/>
    <lineage>
        <taxon>Bacteria</taxon>
        <taxon>Pseudomonadati</taxon>
        <taxon>Pseudomonadota</taxon>
        <taxon>Alphaproteobacteria</taxon>
        <taxon>Hyphomicrobiales</taxon>
        <taxon>Lichenihabitantaceae</taxon>
        <taxon>Lichenibacterium</taxon>
    </lineage>
</organism>
<reference evidence="2 3" key="1">
    <citation type="submission" date="2018-12" db="EMBL/GenBank/DDBJ databases">
        <authorList>
            <person name="Grouzdev D.S."/>
            <person name="Krutkina M.S."/>
        </authorList>
    </citation>
    <scope>NUCLEOTIDE SEQUENCE [LARGE SCALE GENOMIC DNA]</scope>
    <source>
        <strain evidence="2 3">RmlP026</strain>
    </source>
</reference>
<dbReference type="AlphaFoldDB" id="A0A4Q2U457"/>
<dbReference type="RefSeq" id="WP_129229178.1">
    <property type="nucleotide sequence ID" value="NZ_QYBB01000043.1"/>
</dbReference>
<gene>
    <name evidence="2" type="ORF">D3273_22695</name>
</gene>
<comment type="caution">
    <text evidence="2">The sequence shown here is derived from an EMBL/GenBank/DDBJ whole genome shotgun (WGS) entry which is preliminary data.</text>
</comment>
<dbReference type="Proteomes" id="UP000290759">
    <property type="component" value="Unassembled WGS sequence"/>
</dbReference>
<evidence type="ECO:0000256" key="1">
    <source>
        <dbReference type="SAM" id="Phobius"/>
    </source>
</evidence>
<feature type="transmembrane region" description="Helical" evidence="1">
    <location>
        <begin position="86"/>
        <end position="105"/>
    </location>
</feature>
<evidence type="ECO:0000313" key="2">
    <source>
        <dbReference type="EMBL" id="RYC29687.1"/>
    </source>
</evidence>
<reference evidence="2 3" key="2">
    <citation type="submission" date="2019-02" db="EMBL/GenBank/DDBJ databases">
        <title>'Lichenibacterium ramalinii' gen. nov. sp. nov., 'Lichenibacterium minor' gen. nov. sp. nov.</title>
        <authorList>
            <person name="Pankratov T."/>
        </authorList>
    </citation>
    <scope>NUCLEOTIDE SEQUENCE [LARGE SCALE GENOMIC DNA]</scope>
    <source>
        <strain evidence="2 3">RmlP026</strain>
    </source>
</reference>